<dbReference type="PROSITE" id="PS51257">
    <property type="entry name" value="PROKAR_LIPOPROTEIN"/>
    <property type="match status" value="1"/>
</dbReference>
<dbReference type="SUPFAM" id="SSF81296">
    <property type="entry name" value="E set domains"/>
    <property type="match status" value="1"/>
</dbReference>
<accession>Q555G1</accession>
<dbReference type="Proteomes" id="UP000002195">
    <property type="component" value="Unassembled WGS sequence"/>
</dbReference>
<evidence type="ECO:0000313" key="3">
    <source>
        <dbReference type="EMBL" id="EAL70340.1"/>
    </source>
</evidence>
<protein>
    <submittedName>
        <fullName evidence="3">Uncharacterized protein</fullName>
    </submittedName>
</protein>
<dbReference type="HOGENOM" id="CLU_875574_0_0_1"/>
<feature type="region of interest" description="Disordered" evidence="1">
    <location>
        <begin position="136"/>
        <end position="156"/>
    </location>
</feature>
<dbReference type="PANTHER" id="PTHR24032:SF18">
    <property type="entry name" value="EGF-LIKE DOMAIN-CONTAINING PROTEIN"/>
    <property type="match status" value="1"/>
</dbReference>
<keyword evidence="2" id="KW-0732">Signal</keyword>
<dbReference type="InterPro" id="IPR014756">
    <property type="entry name" value="Ig_E-set"/>
</dbReference>
<gene>
    <name evidence="3" type="ORF">DDB_G0274895</name>
</gene>
<keyword evidence="4" id="KW-1185">Reference proteome</keyword>
<evidence type="ECO:0000313" key="4">
    <source>
        <dbReference type="Proteomes" id="UP000002195"/>
    </source>
</evidence>
<feature type="signal peptide" evidence="2">
    <location>
        <begin position="1"/>
        <end position="17"/>
    </location>
</feature>
<dbReference type="VEuPathDB" id="AmoebaDB:DDB_G0274895"/>
<evidence type="ECO:0000256" key="1">
    <source>
        <dbReference type="SAM" id="MobiDB-lite"/>
    </source>
</evidence>
<sequence>MKSILLILILFFSSCLAQSCFDSNGLYISSIIPVSSNGGEAVFFGCFLTNRSMTISIGNSECTFINQTDYEYVCYAQPGNGFHSVFILVDGLIYYTLHGAFYYYDSGASSATTTTNPSTIFSSSTTTTTTSYASTAYSSSTTSYPSTTYSSSTTGYPSTTFSSSTTSYPSSSSSSSSDYSQPTICEYSERGLTINGSSSFIKCNGYGPTYCVDNIGGSTCQSDTNAVCTVQNKVSNENSITCFGNHIQCFSLYARCSINIPNNQFHVNGELQTSNIVEISSPNETKEMDDLGSPSSSSSSSLYVPTVSIIIFIIISIL</sequence>
<dbReference type="AlphaFoldDB" id="Q86HN3"/>
<dbReference type="InParanoid" id="Q86HN3"/>
<reference evidence="3 4" key="1">
    <citation type="journal article" date="2005" name="Nature">
        <title>The genome of the social amoeba Dictyostelium discoideum.</title>
        <authorList>
            <consortium name="The Dictyostelium discoideum Sequencing Consortium"/>
            <person name="Eichinger L."/>
            <person name="Pachebat J.A."/>
            <person name="Glockner G."/>
            <person name="Rajandream M.A."/>
            <person name="Sucgang R."/>
            <person name="Berriman M."/>
            <person name="Song J."/>
            <person name="Olsen R."/>
            <person name="Szafranski K."/>
            <person name="Xu Q."/>
            <person name="Tunggal B."/>
            <person name="Kummerfeld S."/>
            <person name="Madera M."/>
            <person name="Konfortov B.A."/>
            <person name="Rivero F."/>
            <person name="Bankier A.T."/>
            <person name="Lehmann R."/>
            <person name="Hamlin N."/>
            <person name="Davies R."/>
            <person name="Gaudet P."/>
            <person name="Fey P."/>
            <person name="Pilcher K."/>
            <person name="Chen G."/>
            <person name="Saunders D."/>
            <person name="Sodergren E."/>
            <person name="Davis P."/>
            <person name="Kerhornou A."/>
            <person name="Nie X."/>
            <person name="Hall N."/>
            <person name="Anjard C."/>
            <person name="Hemphill L."/>
            <person name="Bason N."/>
            <person name="Farbrother P."/>
            <person name="Desany B."/>
            <person name="Just E."/>
            <person name="Morio T."/>
            <person name="Rost R."/>
            <person name="Churcher C."/>
            <person name="Cooper J."/>
            <person name="Haydock S."/>
            <person name="van Driessche N."/>
            <person name="Cronin A."/>
            <person name="Goodhead I."/>
            <person name="Muzny D."/>
            <person name="Mourier T."/>
            <person name="Pain A."/>
            <person name="Lu M."/>
            <person name="Harper D."/>
            <person name="Lindsay R."/>
            <person name="Hauser H."/>
            <person name="James K."/>
            <person name="Quiles M."/>
            <person name="Madan Babu M."/>
            <person name="Saito T."/>
            <person name="Buchrieser C."/>
            <person name="Wardroper A."/>
            <person name="Felder M."/>
            <person name="Thangavelu M."/>
            <person name="Johnson D."/>
            <person name="Knights A."/>
            <person name="Loulseged H."/>
            <person name="Mungall K."/>
            <person name="Oliver K."/>
            <person name="Price C."/>
            <person name="Quail M.A."/>
            <person name="Urushihara H."/>
            <person name="Hernandez J."/>
            <person name="Rabbinowitsch E."/>
            <person name="Steffen D."/>
            <person name="Sanders M."/>
            <person name="Ma J."/>
            <person name="Kohara Y."/>
            <person name="Sharp S."/>
            <person name="Simmonds M."/>
            <person name="Spiegler S."/>
            <person name="Tivey A."/>
            <person name="Sugano S."/>
            <person name="White B."/>
            <person name="Walker D."/>
            <person name="Woodward J."/>
            <person name="Winckler T."/>
            <person name="Tanaka Y."/>
            <person name="Shaulsky G."/>
            <person name="Schleicher M."/>
            <person name="Weinstock G."/>
            <person name="Rosenthal A."/>
            <person name="Cox E.C."/>
            <person name="Chisholm R.L."/>
            <person name="Gibbs R."/>
            <person name="Loomis W.F."/>
            <person name="Platzer M."/>
            <person name="Kay R.R."/>
            <person name="Williams J."/>
            <person name="Dear P.H."/>
            <person name="Noegel A.A."/>
            <person name="Barrell B."/>
            <person name="Kuspa A."/>
        </authorList>
    </citation>
    <scope>NUCLEOTIDE SEQUENCE [LARGE SCALE GENOMIC DNA]</scope>
    <source>
        <strain evidence="3 4">AX4</strain>
    </source>
</reference>
<dbReference type="PaxDb" id="44689-DDB0217535"/>
<dbReference type="dictyBase" id="DDB_G0274895"/>
<feature type="chain" id="PRO_5004300353" evidence="2">
    <location>
        <begin position="18"/>
        <end position="318"/>
    </location>
</feature>
<organism evidence="3 4">
    <name type="scientific">Dictyostelium discoideum</name>
    <name type="common">Social amoeba</name>
    <dbReference type="NCBI Taxonomy" id="44689"/>
    <lineage>
        <taxon>Eukaryota</taxon>
        <taxon>Amoebozoa</taxon>
        <taxon>Evosea</taxon>
        <taxon>Eumycetozoa</taxon>
        <taxon>Dictyostelia</taxon>
        <taxon>Dictyosteliales</taxon>
        <taxon>Dictyosteliaceae</taxon>
        <taxon>Dictyostelium</taxon>
    </lineage>
</organism>
<dbReference type="RefSeq" id="XP_644108.1">
    <property type="nucleotide sequence ID" value="XM_639016.1"/>
</dbReference>
<dbReference type="EMBL" id="AAFI02000012">
    <property type="protein sequence ID" value="EAL70340.1"/>
    <property type="molecule type" value="Genomic_DNA"/>
</dbReference>
<evidence type="ECO:0000256" key="2">
    <source>
        <dbReference type="SAM" id="SignalP"/>
    </source>
</evidence>
<accession>Q86HN3</accession>
<dbReference type="SMR" id="Q86HN3"/>
<dbReference type="InterPro" id="IPR053331">
    <property type="entry name" value="EGF-like_comC"/>
</dbReference>
<comment type="caution">
    <text evidence="3">The sequence shown here is derived from an EMBL/GenBank/DDBJ whole genome shotgun (WGS) entry which is preliminary data.</text>
</comment>
<proteinExistence type="predicted"/>
<dbReference type="KEGG" id="ddi:DDB_G0274895"/>
<dbReference type="GeneID" id="8619538"/>
<name>Q86HN3_DICDI</name>
<dbReference type="PANTHER" id="PTHR24032">
    <property type="entry name" value="EGF-LIKE DOMAIN-CONTAINING PROTEIN-RELATED-RELATED"/>
    <property type="match status" value="1"/>
</dbReference>